<dbReference type="PANTHER" id="PTHR10977">
    <property type="entry name" value="DIPHOSPHOMEVALONATE DECARBOXYLASE"/>
    <property type="match status" value="1"/>
</dbReference>
<organism evidence="3 4">
    <name type="scientific">Gossypium tomentosum</name>
    <name type="common">Hawaiian cotton</name>
    <name type="synonym">Gossypium sandvicense</name>
    <dbReference type="NCBI Taxonomy" id="34277"/>
    <lineage>
        <taxon>Eukaryota</taxon>
        <taxon>Viridiplantae</taxon>
        <taxon>Streptophyta</taxon>
        <taxon>Embryophyta</taxon>
        <taxon>Tracheophyta</taxon>
        <taxon>Spermatophyta</taxon>
        <taxon>Magnoliopsida</taxon>
        <taxon>eudicotyledons</taxon>
        <taxon>Gunneridae</taxon>
        <taxon>Pentapetalae</taxon>
        <taxon>rosids</taxon>
        <taxon>malvids</taxon>
        <taxon>Malvales</taxon>
        <taxon>Malvaceae</taxon>
        <taxon>Malvoideae</taxon>
        <taxon>Gossypium</taxon>
    </lineage>
</organism>
<keyword evidence="1" id="KW-1133">Transmembrane helix</keyword>
<dbReference type="AlphaFoldDB" id="A0A5D2KH89"/>
<feature type="domain" description="Diphosphomevalonate decarboxylase-like N-terminal" evidence="2">
    <location>
        <begin position="75"/>
        <end position="114"/>
    </location>
</feature>
<dbReference type="EMBL" id="CM017628">
    <property type="protein sequence ID" value="TYH65443.1"/>
    <property type="molecule type" value="Genomic_DNA"/>
</dbReference>
<evidence type="ECO:0000313" key="4">
    <source>
        <dbReference type="Proteomes" id="UP000322667"/>
    </source>
</evidence>
<dbReference type="GO" id="GO:0005829">
    <property type="term" value="C:cytosol"/>
    <property type="evidence" value="ECO:0007669"/>
    <property type="project" value="TreeGrafter"/>
</dbReference>
<evidence type="ECO:0000259" key="2">
    <source>
        <dbReference type="Pfam" id="PF22700"/>
    </source>
</evidence>
<reference evidence="3 4" key="1">
    <citation type="submission" date="2019-07" db="EMBL/GenBank/DDBJ databases">
        <title>WGS assembly of Gossypium tomentosum.</title>
        <authorList>
            <person name="Chen Z.J."/>
            <person name="Sreedasyam A."/>
            <person name="Ando A."/>
            <person name="Song Q."/>
            <person name="De L."/>
            <person name="Hulse-Kemp A."/>
            <person name="Ding M."/>
            <person name="Ye W."/>
            <person name="Kirkbride R."/>
            <person name="Jenkins J."/>
            <person name="Plott C."/>
            <person name="Lovell J."/>
            <person name="Lin Y.-M."/>
            <person name="Vaughn R."/>
            <person name="Liu B."/>
            <person name="Li W."/>
            <person name="Simpson S."/>
            <person name="Scheffler B."/>
            <person name="Saski C."/>
            <person name="Grover C."/>
            <person name="Hu G."/>
            <person name="Conover J."/>
            <person name="Carlson J."/>
            <person name="Shu S."/>
            <person name="Boston L."/>
            <person name="Williams M."/>
            <person name="Peterson D."/>
            <person name="Mcgee K."/>
            <person name="Jones D."/>
            <person name="Wendel J."/>
            <person name="Stelly D."/>
            <person name="Grimwood J."/>
            <person name="Schmutz J."/>
        </authorList>
    </citation>
    <scope>NUCLEOTIDE SEQUENCE [LARGE SCALE GENOMIC DNA]</scope>
    <source>
        <strain evidence="3">7179.01</strain>
    </source>
</reference>
<dbReference type="Gene3D" id="3.30.230.10">
    <property type="match status" value="1"/>
</dbReference>
<evidence type="ECO:0000256" key="1">
    <source>
        <dbReference type="SAM" id="Phobius"/>
    </source>
</evidence>
<accession>A0A5D2KH89</accession>
<keyword evidence="4" id="KW-1185">Reference proteome</keyword>
<sequence length="174" mass="20309">MPQYLFFFFETNQQTQTHKGFLSFPPTSNFNSKYCRRLKSYRSVEPRMKGFRWINFVMLVLWFLFFLTPSVSPSNSRRWSTSPRQGSGSACRSLFGGFVKWIMGKEDDGSDSLAVQLVDEKHWEDLFIIIVLERCRGIELQSFWVCVHAIFGHDTQANLEMSFGCSQTMTLVRD</sequence>
<dbReference type="Pfam" id="PF22700">
    <property type="entry name" value="MVD-like_N"/>
    <property type="match status" value="1"/>
</dbReference>
<dbReference type="InterPro" id="IPR053859">
    <property type="entry name" value="MVD-like_N"/>
</dbReference>
<feature type="transmembrane region" description="Helical" evidence="1">
    <location>
        <begin position="50"/>
        <end position="68"/>
    </location>
</feature>
<gene>
    <name evidence="3" type="ORF">ES332_D06G056400v1</name>
</gene>
<dbReference type="InterPro" id="IPR014721">
    <property type="entry name" value="Ribsml_uS5_D2-typ_fold_subgr"/>
</dbReference>
<proteinExistence type="predicted"/>
<dbReference type="GO" id="GO:0004163">
    <property type="term" value="F:diphosphomevalonate decarboxylase activity"/>
    <property type="evidence" value="ECO:0007669"/>
    <property type="project" value="TreeGrafter"/>
</dbReference>
<protein>
    <recommendedName>
        <fullName evidence="2">Diphosphomevalonate decarboxylase-like N-terminal domain-containing protein</fullName>
    </recommendedName>
</protein>
<evidence type="ECO:0000313" key="3">
    <source>
        <dbReference type="EMBL" id="TYH65443.1"/>
    </source>
</evidence>
<keyword evidence="1" id="KW-0812">Transmembrane</keyword>
<dbReference type="Proteomes" id="UP000322667">
    <property type="component" value="Chromosome D06"/>
</dbReference>
<name>A0A5D2KH89_GOSTO</name>
<keyword evidence="1" id="KW-0472">Membrane</keyword>
<dbReference type="PANTHER" id="PTHR10977:SF3">
    <property type="entry name" value="DIPHOSPHOMEVALONATE DECARBOXYLASE"/>
    <property type="match status" value="1"/>
</dbReference>
<dbReference type="GO" id="GO:0019287">
    <property type="term" value="P:isopentenyl diphosphate biosynthetic process, mevalonate pathway"/>
    <property type="evidence" value="ECO:0007669"/>
    <property type="project" value="TreeGrafter"/>
</dbReference>